<gene>
    <name evidence="1" type="ORF">ENV54_13390</name>
</gene>
<reference evidence="1" key="1">
    <citation type="journal article" date="2020" name="mSystems">
        <title>Genome- and Community-Level Interaction Insights into Carbon Utilization and Element Cycling Functions of Hydrothermarchaeota in Hydrothermal Sediment.</title>
        <authorList>
            <person name="Zhou Z."/>
            <person name="Liu Y."/>
            <person name="Xu W."/>
            <person name="Pan J."/>
            <person name="Luo Z.H."/>
            <person name="Li M."/>
        </authorList>
    </citation>
    <scope>NUCLEOTIDE SEQUENCE [LARGE SCALE GENOMIC DNA]</scope>
    <source>
        <strain evidence="1">SpSt-769</strain>
    </source>
</reference>
<sequence length="73" mass="8474">MESMPFLHANRIFTITFFEDLAFADVRQILDHLLEADAFSPDVQAERGHYVIELDHGSFNVWVYEMEVIIQSG</sequence>
<accession>A0A7C4EYK6</accession>
<dbReference type="EMBL" id="DTGT01000437">
    <property type="protein sequence ID" value="HGH62276.1"/>
    <property type="molecule type" value="Genomic_DNA"/>
</dbReference>
<protein>
    <submittedName>
        <fullName evidence="1">Uncharacterized protein</fullName>
    </submittedName>
</protein>
<proteinExistence type="predicted"/>
<evidence type="ECO:0000313" key="1">
    <source>
        <dbReference type="EMBL" id="HGH62276.1"/>
    </source>
</evidence>
<name>A0A7C4EYK6_9BACT</name>
<comment type="caution">
    <text evidence="1">The sequence shown here is derived from an EMBL/GenBank/DDBJ whole genome shotgun (WGS) entry which is preliminary data.</text>
</comment>
<organism evidence="1">
    <name type="scientific">Desulfomonile tiedjei</name>
    <dbReference type="NCBI Taxonomy" id="2358"/>
    <lineage>
        <taxon>Bacteria</taxon>
        <taxon>Pseudomonadati</taxon>
        <taxon>Thermodesulfobacteriota</taxon>
        <taxon>Desulfomonilia</taxon>
        <taxon>Desulfomonilales</taxon>
        <taxon>Desulfomonilaceae</taxon>
        <taxon>Desulfomonile</taxon>
    </lineage>
</organism>
<dbReference type="AlphaFoldDB" id="A0A7C4EYK6"/>